<keyword evidence="2" id="KW-0012">Acyltransferase</keyword>
<gene>
    <name evidence="2" type="ORF">NUH88_05370</name>
</gene>
<feature type="domain" description="N-acetyltransferase" evidence="1">
    <location>
        <begin position="7"/>
        <end position="150"/>
    </location>
</feature>
<dbReference type="KEGG" id="naci:NUH88_05370"/>
<dbReference type="CDD" id="cd04301">
    <property type="entry name" value="NAT_SF"/>
    <property type="match status" value="1"/>
</dbReference>
<dbReference type="PANTHER" id="PTHR13355:SF15">
    <property type="entry name" value="GCN5-RELATED N-ACETYLTRANSFERASE 3, CHLOROPLASTIC"/>
    <property type="match status" value="1"/>
</dbReference>
<keyword evidence="2" id="KW-0808">Transferase</keyword>
<accession>A0A9J7AUW6</accession>
<dbReference type="InterPro" id="IPR000182">
    <property type="entry name" value="GNAT_dom"/>
</dbReference>
<evidence type="ECO:0000313" key="3">
    <source>
        <dbReference type="Proteomes" id="UP001060336"/>
    </source>
</evidence>
<name>A0A9J7AUW6_9PROT</name>
<dbReference type="EMBL" id="CP102480">
    <property type="protein sequence ID" value="UUX51119.1"/>
    <property type="molecule type" value="Genomic_DNA"/>
</dbReference>
<dbReference type="Pfam" id="PF00583">
    <property type="entry name" value="Acetyltransf_1"/>
    <property type="match status" value="1"/>
</dbReference>
<dbReference type="RefSeq" id="WP_257770421.1">
    <property type="nucleotide sequence ID" value="NZ_CP102480.1"/>
</dbReference>
<dbReference type="InterPro" id="IPR016181">
    <property type="entry name" value="Acyl_CoA_acyltransferase"/>
</dbReference>
<dbReference type="Proteomes" id="UP001060336">
    <property type="component" value="Chromosome"/>
</dbReference>
<dbReference type="PROSITE" id="PS51186">
    <property type="entry name" value="GNAT"/>
    <property type="match status" value="1"/>
</dbReference>
<sequence>MTGSGEVTYRTLVPTDFDDALALYRELSGARPVAEGALGQERFAAILTQPGSAIHGAEVGGRMVSMATVHVMPNMTYGGRPYALVENVVTLKAFQGRGLGRGVMQSLIDTAWAAGAYKIMLLTGRRAKARGFYEKLGFNGDEKHGMILRR</sequence>
<organism evidence="2 3">
    <name type="scientific">Nisaea acidiphila</name>
    <dbReference type="NCBI Taxonomy" id="1862145"/>
    <lineage>
        <taxon>Bacteria</taxon>
        <taxon>Pseudomonadati</taxon>
        <taxon>Pseudomonadota</taxon>
        <taxon>Alphaproteobacteria</taxon>
        <taxon>Rhodospirillales</taxon>
        <taxon>Thalassobaculaceae</taxon>
        <taxon>Nisaea</taxon>
    </lineage>
</organism>
<dbReference type="EC" id="2.3.1.-" evidence="2"/>
<dbReference type="AlphaFoldDB" id="A0A9J7AUW6"/>
<evidence type="ECO:0000259" key="1">
    <source>
        <dbReference type="PROSITE" id="PS51186"/>
    </source>
</evidence>
<dbReference type="InterPro" id="IPR039143">
    <property type="entry name" value="GNPNAT1-like"/>
</dbReference>
<proteinExistence type="predicted"/>
<keyword evidence="3" id="KW-1185">Reference proteome</keyword>
<dbReference type="Gene3D" id="3.40.630.30">
    <property type="match status" value="1"/>
</dbReference>
<dbReference type="PANTHER" id="PTHR13355">
    <property type="entry name" value="GLUCOSAMINE 6-PHOSPHATE N-ACETYLTRANSFERASE"/>
    <property type="match status" value="1"/>
</dbReference>
<evidence type="ECO:0000313" key="2">
    <source>
        <dbReference type="EMBL" id="UUX51119.1"/>
    </source>
</evidence>
<reference evidence="2" key="1">
    <citation type="submission" date="2022-08" db="EMBL/GenBank/DDBJ databases">
        <title>Nisaea acidiphila sp. nov., isolated from a marine algal debris and emended description of the genus Nisaea Urios et al. 2008.</title>
        <authorList>
            <person name="Kwon K."/>
        </authorList>
    </citation>
    <scope>NUCLEOTIDE SEQUENCE</scope>
    <source>
        <strain evidence="2">MEBiC11861</strain>
    </source>
</reference>
<dbReference type="GO" id="GO:0008080">
    <property type="term" value="F:N-acetyltransferase activity"/>
    <property type="evidence" value="ECO:0007669"/>
    <property type="project" value="TreeGrafter"/>
</dbReference>
<protein>
    <submittedName>
        <fullName evidence="2">GNAT family N-acetyltransferase</fullName>
        <ecNumber evidence="2">2.3.1.-</ecNumber>
    </submittedName>
</protein>
<dbReference type="SUPFAM" id="SSF55729">
    <property type="entry name" value="Acyl-CoA N-acyltransferases (Nat)"/>
    <property type="match status" value="1"/>
</dbReference>